<evidence type="ECO:0008006" key="3">
    <source>
        <dbReference type="Google" id="ProtNLM"/>
    </source>
</evidence>
<protein>
    <recommendedName>
        <fullName evidence="3">TPX2 C-terminal domain-containing protein</fullName>
    </recommendedName>
</protein>
<name>A0D663_PARTE</name>
<sequence length="430" mass="51651">MNLRKFSQQTYFKAKCSQQQKQRNKGVNSKIIQPNNEFEKKDMIEQFEQNQSNQQTLINQDTNEMTVSDFDTSTNMDKKCNDYMIKVISNPRTQRKHFSPIFRTKNNIIDPHSNKFQLSLSREKQMSNDAISLWDSNQRETKQSYNSLQFQEKQTLICKGSKKKLEKGIKIQQELDDFLKCRHQNIQTSFDCTKLKKLEKRKLHSKINLEYQIDKSIDKQNNEKECQFNYINNPTQEIQTEINNSQELQEQPKSKTSTSTKSNPLIPIHIRYQYEKEYKEAKQKQSSQTLKEQQQQKKTVSKDQIAEFFKEQQMFLKKRAEFFEKEYEKKLWEVAQNESEFLYTPLLNEQSSRILDKKLKGKNFDQRIEQFQQNRQNKLDEQIQNMKPSFTPTISKKSRKIMENPKQRLTFQNEKSFQQLNWRVKTLEEQ</sequence>
<dbReference type="AlphaFoldDB" id="A0D663"/>
<proteinExistence type="predicted"/>
<reference evidence="1 2" key="1">
    <citation type="journal article" date="2006" name="Nature">
        <title>Global trends of whole-genome duplications revealed by the ciliate Paramecium tetraurelia.</title>
        <authorList>
            <consortium name="Genoscope"/>
            <person name="Aury J.-M."/>
            <person name="Jaillon O."/>
            <person name="Duret L."/>
            <person name="Noel B."/>
            <person name="Jubin C."/>
            <person name="Porcel B.M."/>
            <person name="Segurens B."/>
            <person name="Daubin V."/>
            <person name="Anthouard V."/>
            <person name="Aiach N."/>
            <person name="Arnaiz O."/>
            <person name="Billaut A."/>
            <person name="Beisson J."/>
            <person name="Blanc I."/>
            <person name="Bouhouche K."/>
            <person name="Camara F."/>
            <person name="Duharcourt S."/>
            <person name="Guigo R."/>
            <person name="Gogendeau D."/>
            <person name="Katinka M."/>
            <person name="Keller A.-M."/>
            <person name="Kissmehl R."/>
            <person name="Klotz C."/>
            <person name="Koll F."/>
            <person name="Le Moue A."/>
            <person name="Lepere C."/>
            <person name="Malinsky S."/>
            <person name="Nowacki M."/>
            <person name="Nowak J.K."/>
            <person name="Plattner H."/>
            <person name="Poulain J."/>
            <person name="Ruiz F."/>
            <person name="Serrano V."/>
            <person name="Zagulski M."/>
            <person name="Dessen P."/>
            <person name="Betermier M."/>
            <person name="Weissenbach J."/>
            <person name="Scarpelli C."/>
            <person name="Schachter V."/>
            <person name="Sperling L."/>
            <person name="Meyer E."/>
            <person name="Cohen J."/>
            <person name="Wincker P."/>
        </authorList>
    </citation>
    <scope>NUCLEOTIDE SEQUENCE [LARGE SCALE GENOMIC DNA]</scope>
    <source>
        <strain evidence="1 2">Stock d4-2</strain>
    </source>
</reference>
<organism evidence="1 2">
    <name type="scientific">Paramecium tetraurelia</name>
    <dbReference type="NCBI Taxonomy" id="5888"/>
    <lineage>
        <taxon>Eukaryota</taxon>
        <taxon>Sar</taxon>
        <taxon>Alveolata</taxon>
        <taxon>Ciliophora</taxon>
        <taxon>Intramacronucleata</taxon>
        <taxon>Oligohymenophorea</taxon>
        <taxon>Peniculida</taxon>
        <taxon>Parameciidae</taxon>
        <taxon>Paramecium</taxon>
    </lineage>
</organism>
<dbReference type="InParanoid" id="A0D663"/>
<dbReference type="KEGG" id="ptm:GSPATT00013960001"/>
<gene>
    <name evidence="1" type="ORF">GSPATT00013960001</name>
</gene>
<keyword evidence="2" id="KW-1185">Reference proteome</keyword>
<dbReference type="OrthoDB" id="309457at2759"/>
<accession>A0D663</accession>
<dbReference type="Proteomes" id="UP000000600">
    <property type="component" value="Unassembled WGS sequence"/>
</dbReference>
<dbReference type="EMBL" id="CT868307">
    <property type="protein sequence ID" value="CAK78530.1"/>
    <property type="molecule type" value="Genomic_DNA"/>
</dbReference>
<dbReference type="RefSeq" id="XP_001445927.1">
    <property type="nucleotide sequence ID" value="XM_001445890.1"/>
</dbReference>
<evidence type="ECO:0000313" key="2">
    <source>
        <dbReference type="Proteomes" id="UP000000600"/>
    </source>
</evidence>
<dbReference type="OMA" id="QTYFKAK"/>
<dbReference type="HOGENOM" id="CLU_651282_0_0_1"/>
<evidence type="ECO:0000313" key="1">
    <source>
        <dbReference type="EMBL" id="CAK78530.1"/>
    </source>
</evidence>
<dbReference type="GeneID" id="5031711"/>